<feature type="transmembrane region" description="Helical" evidence="11">
    <location>
        <begin position="347"/>
        <end position="371"/>
    </location>
</feature>
<keyword evidence="5 11" id="KW-0472">Membrane</keyword>
<evidence type="ECO:0000256" key="1">
    <source>
        <dbReference type="ARBA" id="ARBA00010599"/>
    </source>
</evidence>
<sequence length="384" mass="43103">MTSRFLLLSICFLLRNCIYASIPFTMNPGCQLPQCNDFDHTALYYVANSVGDSTIHMVYSSFDELTIGLFETAKGEKPTINYPGLFAKNYTGAITFDGVKPTNSFFIVLRRIIEFIDIDDDGKLTDNDNITTSHWIRDILTNNVTFAKQPTEQPTFVLPLEMINGTLTVDIVYDGTKKRDSKFPKLMTAPKSIFLNIAFQAEDFNSSKTRFAFELLQLMPGIEGTRIYSSRYIDDQYTPGIFNVWQLRTQSSLYSASMLWKPVVYQSEDRTIEQNTLMKIYDIENNFTLDPTTDQGIYRSILPVPVVSAFNVSLGQANDGFFTKTNYTFIQFTAGLDLLEPDSTAGFVTVALIVSLALPVIVGVVAVIFMIKRKVSPPSSTDGI</sequence>
<keyword evidence="6" id="KW-0325">Glycoprotein</keyword>
<comment type="caution">
    <text evidence="13">The sequence shown here is derived from an EMBL/GenBank/DDBJ whole genome shotgun (WGS) entry which is preliminary data.</text>
</comment>
<evidence type="ECO:0000313" key="14">
    <source>
        <dbReference type="Proteomes" id="UP000663828"/>
    </source>
</evidence>
<evidence type="ECO:0000256" key="2">
    <source>
        <dbReference type="ARBA" id="ARBA00022692"/>
    </source>
</evidence>
<evidence type="ECO:0000256" key="8">
    <source>
        <dbReference type="ARBA" id="ARBA00024176"/>
    </source>
</evidence>
<evidence type="ECO:0000256" key="7">
    <source>
        <dbReference type="ARBA" id="ARBA00023228"/>
    </source>
</evidence>
<name>A0A815LTM9_ADIRI</name>
<evidence type="ECO:0000256" key="9">
    <source>
        <dbReference type="ARBA" id="ARBA00024189"/>
    </source>
</evidence>
<dbReference type="Proteomes" id="UP000663828">
    <property type="component" value="Unassembled WGS sequence"/>
</dbReference>
<keyword evidence="7" id="KW-0458">Lysosome</keyword>
<comment type="similarity">
    <text evidence="1">Belongs to the GLMP family.</text>
</comment>
<evidence type="ECO:0000256" key="11">
    <source>
        <dbReference type="SAM" id="Phobius"/>
    </source>
</evidence>
<feature type="signal peptide" evidence="12">
    <location>
        <begin position="1"/>
        <end position="20"/>
    </location>
</feature>
<dbReference type="PANTHER" id="PTHR31981">
    <property type="entry name" value="GLYCOSYLATED LYSOSOMAL MEMBRANE PROTEIN"/>
    <property type="match status" value="1"/>
</dbReference>
<comment type="subunit">
    <text evidence="10">Interacts (via lumenal domain) with lysosomal protein MFSD1; the interaction starts while both proteins are still in the endoplasmic reticulum and is required for stabilization of MFSD1 in lysosomes but has no direct effect on its targeting to lysosomes or transporter activity.</text>
</comment>
<evidence type="ECO:0000256" key="5">
    <source>
        <dbReference type="ARBA" id="ARBA00023136"/>
    </source>
</evidence>
<feature type="chain" id="PRO_5032702400" evidence="12">
    <location>
        <begin position="21"/>
        <end position="384"/>
    </location>
</feature>
<proteinExistence type="inferred from homology"/>
<protein>
    <submittedName>
        <fullName evidence="13">Uncharacterized protein</fullName>
    </submittedName>
</protein>
<evidence type="ECO:0000256" key="4">
    <source>
        <dbReference type="ARBA" id="ARBA00022989"/>
    </source>
</evidence>
<dbReference type="EMBL" id="CAJNOR010003444">
    <property type="protein sequence ID" value="CAF1414612.1"/>
    <property type="molecule type" value="Genomic_DNA"/>
</dbReference>
<dbReference type="InterPro" id="IPR029382">
    <property type="entry name" value="NCU-G1"/>
</dbReference>
<keyword evidence="2 11" id="KW-0812">Transmembrane</keyword>
<dbReference type="AlphaFoldDB" id="A0A815LTM9"/>
<comment type="subcellular location">
    <subcellularLocation>
        <location evidence="9">Lysosome membrane</location>
        <topology evidence="9">Single-pass type I membrane protein</topology>
        <orientation evidence="9">Lumenal side</orientation>
    </subcellularLocation>
</comment>
<evidence type="ECO:0000256" key="3">
    <source>
        <dbReference type="ARBA" id="ARBA00022729"/>
    </source>
</evidence>
<keyword evidence="14" id="KW-1185">Reference proteome</keyword>
<evidence type="ECO:0000256" key="6">
    <source>
        <dbReference type="ARBA" id="ARBA00023180"/>
    </source>
</evidence>
<dbReference type="PANTHER" id="PTHR31981:SF1">
    <property type="entry name" value="GLYCOSYLATED LYSOSOMAL MEMBRANE PROTEIN"/>
    <property type="match status" value="1"/>
</dbReference>
<accession>A0A815LTM9</accession>
<evidence type="ECO:0000256" key="10">
    <source>
        <dbReference type="ARBA" id="ARBA00044960"/>
    </source>
</evidence>
<dbReference type="Pfam" id="PF15065">
    <property type="entry name" value="NCU-G1"/>
    <property type="match status" value="1"/>
</dbReference>
<evidence type="ECO:0000313" key="13">
    <source>
        <dbReference type="EMBL" id="CAF1414612.1"/>
    </source>
</evidence>
<keyword evidence="4 11" id="KW-1133">Transmembrane helix</keyword>
<reference evidence="13" key="1">
    <citation type="submission" date="2021-02" db="EMBL/GenBank/DDBJ databases">
        <authorList>
            <person name="Nowell W R."/>
        </authorList>
    </citation>
    <scope>NUCLEOTIDE SEQUENCE</scope>
</reference>
<gene>
    <name evidence="13" type="ORF">XAT740_LOCUS34867</name>
</gene>
<keyword evidence="3 12" id="KW-0732">Signal</keyword>
<comment type="function">
    <text evidence="8">Required to protect lysosomal transporter MFSD1 from lysosomal proteolysis and for MFSD1 lysosomal localization.</text>
</comment>
<dbReference type="GO" id="GO:0005765">
    <property type="term" value="C:lysosomal membrane"/>
    <property type="evidence" value="ECO:0007669"/>
    <property type="project" value="UniProtKB-SubCell"/>
</dbReference>
<evidence type="ECO:0000256" key="12">
    <source>
        <dbReference type="SAM" id="SignalP"/>
    </source>
</evidence>
<organism evidence="13 14">
    <name type="scientific">Adineta ricciae</name>
    <name type="common">Rotifer</name>
    <dbReference type="NCBI Taxonomy" id="249248"/>
    <lineage>
        <taxon>Eukaryota</taxon>
        <taxon>Metazoa</taxon>
        <taxon>Spiralia</taxon>
        <taxon>Gnathifera</taxon>
        <taxon>Rotifera</taxon>
        <taxon>Eurotatoria</taxon>
        <taxon>Bdelloidea</taxon>
        <taxon>Adinetida</taxon>
        <taxon>Adinetidae</taxon>
        <taxon>Adineta</taxon>
    </lineage>
</organism>